<dbReference type="PANTHER" id="PTHR40788">
    <property type="entry name" value="CLR5 DOMAIN-CONTAINING PROTEIN-RELATED"/>
    <property type="match status" value="1"/>
</dbReference>
<dbReference type="Proteomes" id="UP001590951">
    <property type="component" value="Unassembled WGS sequence"/>
</dbReference>
<gene>
    <name evidence="1" type="ORF">ABVK25_003264</name>
</gene>
<evidence type="ECO:0000313" key="2">
    <source>
        <dbReference type="Proteomes" id="UP001590951"/>
    </source>
</evidence>
<protein>
    <submittedName>
        <fullName evidence="1">Uncharacterized protein</fullName>
    </submittedName>
</protein>
<dbReference type="EMBL" id="JBHFEH010000008">
    <property type="protein sequence ID" value="KAL2056241.1"/>
    <property type="molecule type" value="Genomic_DNA"/>
</dbReference>
<reference evidence="1 2" key="1">
    <citation type="submission" date="2024-09" db="EMBL/GenBank/DDBJ databases">
        <title>Rethinking Asexuality: The Enigmatic Case of Functional Sexual Genes in Lepraria (Stereocaulaceae).</title>
        <authorList>
            <person name="Doellman M."/>
            <person name="Sun Y."/>
            <person name="Barcenas-Pena A."/>
            <person name="Lumbsch H.T."/>
            <person name="Grewe F."/>
        </authorList>
    </citation>
    <scope>NUCLEOTIDE SEQUENCE [LARGE SCALE GENOMIC DNA]</scope>
    <source>
        <strain evidence="1 2">Grewe 0041</strain>
    </source>
</reference>
<dbReference type="PANTHER" id="PTHR40788:SF2">
    <property type="entry name" value="CLR5 DOMAIN-CONTAINING PROTEIN"/>
    <property type="match status" value="1"/>
</dbReference>
<proteinExistence type="predicted"/>
<comment type="caution">
    <text evidence="1">The sequence shown here is derived from an EMBL/GenBank/DDBJ whole genome shotgun (WGS) entry which is preliminary data.</text>
</comment>
<evidence type="ECO:0000313" key="1">
    <source>
        <dbReference type="EMBL" id="KAL2056241.1"/>
    </source>
</evidence>
<accession>A0ABR4BGT2</accession>
<sequence>MAEATLVNELFKQWHQLRKILGSYDKLLQRRWSKKNGGQRGKALLAAWPNMPSTHRPDIQTLRRYWLQKCRKVHLSRDTSPLPHLNLEDLKVDKTLLLLLDSRDRQTPDTFVNFEYDTLFVRRQSKVLASKSSSKGVMLLVGHKTAETYGKVISQDESTGEIPPDDLVMDDGEGLIVLDVQNRILQFLNRCAEDILHDQVLDNLSEPLPLGALTIACQQSQSGIPLTETTALESPYCIPA</sequence>
<keyword evidence="2" id="KW-1185">Reference proteome</keyword>
<organism evidence="1 2">
    <name type="scientific">Lepraria finkii</name>
    <dbReference type="NCBI Taxonomy" id="1340010"/>
    <lineage>
        <taxon>Eukaryota</taxon>
        <taxon>Fungi</taxon>
        <taxon>Dikarya</taxon>
        <taxon>Ascomycota</taxon>
        <taxon>Pezizomycotina</taxon>
        <taxon>Lecanoromycetes</taxon>
        <taxon>OSLEUM clade</taxon>
        <taxon>Lecanoromycetidae</taxon>
        <taxon>Lecanorales</taxon>
        <taxon>Lecanorineae</taxon>
        <taxon>Stereocaulaceae</taxon>
        <taxon>Lepraria</taxon>
    </lineage>
</organism>
<name>A0ABR4BGT2_9LECA</name>